<evidence type="ECO:0000313" key="2">
    <source>
        <dbReference type="Proteomes" id="UP000442694"/>
    </source>
</evidence>
<dbReference type="AlphaFoldDB" id="A0A833JAT9"/>
<evidence type="ECO:0008006" key="3">
    <source>
        <dbReference type="Google" id="ProtNLM"/>
    </source>
</evidence>
<reference evidence="1 2" key="1">
    <citation type="submission" date="2019-10" db="EMBL/GenBank/DDBJ databases">
        <title>New genus of Silvanigrellaceae.</title>
        <authorList>
            <person name="Pitt A."/>
            <person name="Hahn M.W."/>
        </authorList>
    </citation>
    <scope>NUCLEOTIDE SEQUENCE [LARGE SCALE GENOMIC DNA]</scope>
    <source>
        <strain evidence="1 2">33A1-SZDP</strain>
    </source>
</reference>
<dbReference type="Proteomes" id="UP000442694">
    <property type="component" value="Unassembled WGS sequence"/>
</dbReference>
<proteinExistence type="predicted"/>
<name>A0A833JAT9_9BACT</name>
<gene>
    <name evidence="1" type="ORF">GCL57_13955</name>
</gene>
<evidence type="ECO:0000313" key="1">
    <source>
        <dbReference type="EMBL" id="KAB8028154.1"/>
    </source>
</evidence>
<sequence length="75" mass="8426">MRPFAIGRKNWFFSQSIHGAQASATLYSLIATAKENDLHIEEYLTEQGRILAPLGASQGRLIHCRRSGRGIKKTR</sequence>
<protein>
    <recommendedName>
        <fullName evidence="3">Transposase IS66 family protein</fullName>
    </recommendedName>
</protein>
<dbReference type="EMBL" id="WFLN01000010">
    <property type="protein sequence ID" value="KAB8028154.1"/>
    <property type="molecule type" value="Genomic_DNA"/>
</dbReference>
<organism evidence="1 2">
    <name type="scientific">Fluviispira multicolorata</name>
    <dbReference type="NCBI Taxonomy" id="2654512"/>
    <lineage>
        <taxon>Bacteria</taxon>
        <taxon>Pseudomonadati</taxon>
        <taxon>Bdellovibrionota</taxon>
        <taxon>Oligoflexia</taxon>
        <taxon>Silvanigrellales</taxon>
        <taxon>Silvanigrellaceae</taxon>
        <taxon>Fluviispira</taxon>
    </lineage>
</organism>
<keyword evidence="2" id="KW-1185">Reference proteome</keyword>
<accession>A0A833JAT9</accession>
<comment type="caution">
    <text evidence="1">The sequence shown here is derived from an EMBL/GenBank/DDBJ whole genome shotgun (WGS) entry which is preliminary data.</text>
</comment>